<keyword evidence="2" id="KW-1185">Reference proteome</keyword>
<proteinExistence type="predicted"/>
<evidence type="ECO:0000313" key="2">
    <source>
        <dbReference type="Proteomes" id="UP000198310"/>
    </source>
</evidence>
<dbReference type="AlphaFoldDB" id="A0A238X2K3"/>
<evidence type="ECO:0000313" key="1">
    <source>
        <dbReference type="EMBL" id="SNR52069.1"/>
    </source>
</evidence>
<dbReference type="Proteomes" id="UP000198310">
    <property type="component" value="Unassembled WGS sequence"/>
</dbReference>
<protein>
    <submittedName>
        <fullName evidence="1">Uncharacterized protein</fullName>
    </submittedName>
</protein>
<reference evidence="2" key="1">
    <citation type="submission" date="2017-06" db="EMBL/GenBank/DDBJ databases">
        <authorList>
            <person name="Varghese N."/>
            <person name="Submissions S."/>
        </authorList>
    </citation>
    <scope>NUCLEOTIDE SEQUENCE [LARGE SCALE GENOMIC DNA]</scope>
    <source>
        <strain evidence="2">DSM 28041</strain>
    </source>
</reference>
<name>A0A238X2K3_9BACT</name>
<gene>
    <name evidence="1" type="ORF">SAMN06269173_103315</name>
</gene>
<dbReference type="RefSeq" id="WP_143437057.1">
    <property type="nucleotide sequence ID" value="NZ_FZNS01000003.1"/>
</dbReference>
<dbReference type="EMBL" id="FZNS01000003">
    <property type="protein sequence ID" value="SNR52069.1"/>
    <property type="molecule type" value="Genomic_DNA"/>
</dbReference>
<sequence length="174" mass="19370">MKHACSLCVLIALVWLFSGCKKEDAEKSDVTFDVLDSAVLDVSRYSSGHTSTISVWSKCAQACEINKASIEHVKSVVLRTAEVNLKYPNGQNFDFLDRLTLYAVTAEGNKRIVLAATDVVPRGATTLKLVPTKEDLTAYLQPGRYYIIPYLEVNQPSQNLAELQLQYDVRAQQL</sequence>
<accession>A0A238X2K3</accession>
<dbReference type="PROSITE" id="PS51257">
    <property type="entry name" value="PROKAR_LIPOPROTEIN"/>
    <property type="match status" value="1"/>
</dbReference>
<organism evidence="1 2">
    <name type="scientific">Hymenobacter mucosus</name>
    <dbReference type="NCBI Taxonomy" id="1411120"/>
    <lineage>
        <taxon>Bacteria</taxon>
        <taxon>Pseudomonadati</taxon>
        <taxon>Bacteroidota</taxon>
        <taxon>Cytophagia</taxon>
        <taxon>Cytophagales</taxon>
        <taxon>Hymenobacteraceae</taxon>
        <taxon>Hymenobacter</taxon>
    </lineage>
</organism>